<evidence type="ECO:0000313" key="2">
    <source>
        <dbReference type="EMBL" id="MBB3048353.1"/>
    </source>
</evidence>
<proteinExistence type="predicted"/>
<dbReference type="EMBL" id="JACHWY010000003">
    <property type="protein sequence ID" value="MBB3048353.1"/>
    <property type="molecule type" value="Genomic_DNA"/>
</dbReference>
<dbReference type="AlphaFoldDB" id="A0A7W4W6E6"/>
<feature type="compositionally biased region" description="Basic and acidic residues" evidence="1">
    <location>
        <begin position="1"/>
        <end position="11"/>
    </location>
</feature>
<reference evidence="2 3" key="1">
    <citation type="submission" date="2020-08" db="EMBL/GenBank/DDBJ databases">
        <title>Genomic Encyclopedia of Type Strains, Phase III (KMG-III): the genomes of soil and plant-associated and newly described type strains.</title>
        <authorList>
            <person name="Whitman W."/>
        </authorList>
    </citation>
    <scope>NUCLEOTIDE SEQUENCE [LARGE SCALE GENOMIC DNA]</scope>
    <source>
        <strain evidence="2 3">CECT 8654</strain>
    </source>
</reference>
<dbReference type="Proteomes" id="UP000537130">
    <property type="component" value="Unassembled WGS sequence"/>
</dbReference>
<name>A0A7W4W6E6_9GAMM</name>
<feature type="compositionally biased region" description="Polar residues" evidence="1">
    <location>
        <begin position="21"/>
        <end position="31"/>
    </location>
</feature>
<accession>A0A7W4W6E6</accession>
<keyword evidence="3" id="KW-1185">Reference proteome</keyword>
<feature type="region of interest" description="Disordered" evidence="1">
    <location>
        <begin position="1"/>
        <end position="31"/>
    </location>
</feature>
<protein>
    <submittedName>
        <fullName evidence="2">Uncharacterized protein</fullName>
    </submittedName>
</protein>
<evidence type="ECO:0000313" key="3">
    <source>
        <dbReference type="Proteomes" id="UP000537130"/>
    </source>
</evidence>
<comment type="caution">
    <text evidence="2">The sequence shown here is derived from an EMBL/GenBank/DDBJ whole genome shotgun (WGS) entry which is preliminary data.</text>
</comment>
<gene>
    <name evidence="2" type="ORF">FHR99_002627</name>
</gene>
<sequence>MTFLQQRDKAEAGNPVRAARQQCNSAYSLSE</sequence>
<evidence type="ECO:0000256" key="1">
    <source>
        <dbReference type="SAM" id="MobiDB-lite"/>
    </source>
</evidence>
<organism evidence="2 3">
    <name type="scientific">Litorivivens lipolytica</name>
    <dbReference type="NCBI Taxonomy" id="1524264"/>
    <lineage>
        <taxon>Bacteria</taxon>
        <taxon>Pseudomonadati</taxon>
        <taxon>Pseudomonadota</taxon>
        <taxon>Gammaproteobacteria</taxon>
        <taxon>Litorivivens</taxon>
    </lineage>
</organism>